<name>A0A5C8NTE3_9BACI</name>
<protein>
    <submittedName>
        <fullName evidence="1">Nucleoside 2-deoxyribosyltransferase</fullName>
    </submittedName>
</protein>
<evidence type="ECO:0000313" key="2">
    <source>
        <dbReference type="Proteomes" id="UP000321574"/>
    </source>
</evidence>
<dbReference type="Pfam" id="PF05014">
    <property type="entry name" value="Nuc_deoxyrib_tr"/>
    <property type="match status" value="1"/>
</dbReference>
<dbReference type="Proteomes" id="UP000321574">
    <property type="component" value="Unassembled WGS sequence"/>
</dbReference>
<dbReference type="OrthoDB" id="1691394at2"/>
<organism evidence="1 2">
    <name type="scientific">Cerasibacillus terrae</name>
    <dbReference type="NCBI Taxonomy" id="2498845"/>
    <lineage>
        <taxon>Bacteria</taxon>
        <taxon>Bacillati</taxon>
        <taxon>Bacillota</taxon>
        <taxon>Bacilli</taxon>
        <taxon>Bacillales</taxon>
        <taxon>Bacillaceae</taxon>
        <taxon>Cerasibacillus</taxon>
    </lineage>
</organism>
<dbReference type="RefSeq" id="WP_147667107.1">
    <property type="nucleotide sequence ID" value="NZ_VDUW01000005.1"/>
</dbReference>
<dbReference type="InterPro" id="IPR007710">
    <property type="entry name" value="Nucleoside_deoxyribTrfase"/>
</dbReference>
<evidence type="ECO:0000313" key="1">
    <source>
        <dbReference type="EMBL" id="TXL64372.1"/>
    </source>
</evidence>
<gene>
    <name evidence="1" type="ORF">FHP05_08570</name>
</gene>
<keyword evidence="1" id="KW-0808">Transferase</keyword>
<keyword evidence="2" id="KW-1185">Reference proteome</keyword>
<accession>A0A5C8NTE3</accession>
<sequence length="164" mass="18239">MKAYLANGLFSEADQLYNKLLAKEIRLALPGIDLYVPQENAALNDKSGYADSVSIFNGDNEYLDKADILIAVLDGVEIDSGVAAEVGRFITLKEFNPTSKYIIGLYTDVRQQGRDNQKKINALIQDGTENQFMYRNLYVIGGIKNHGKIVSSIDELCNELKDLN</sequence>
<dbReference type="Gene3D" id="3.40.50.450">
    <property type="match status" value="1"/>
</dbReference>
<reference evidence="1 2" key="1">
    <citation type="submission" date="2019-06" db="EMBL/GenBank/DDBJ databases">
        <title>Cerasibacillus sp. nov., isolated from maize field.</title>
        <authorList>
            <person name="Lin S.-Y."/>
            <person name="Tsai C.-F."/>
            <person name="Young C.-C."/>
        </authorList>
    </citation>
    <scope>NUCLEOTIDE SEQUENCE [LARGE SCALE GENOMIC DNA]</scope>
    <source>
        <strain evidence="1 2">CC-CFT480</strain>
    </source>
</reference>
<dbReference type="AlphaFoldDB" id="A0A5C8NTE3"/>
<dbReference type="EMBL" id="VDUW01000005">
    <property type="protein sequence ID" value="TXL64372.1"/>
    <property type="molecule type" value="Genomic_DNA"/>
</dbReference>
<proteinExistence type="predicted"/>
<dbReference type="GO" id="GO:0016740">
    <property type="term" value="F:transferase activity"/>
    <property type="evidence" value="ECO:0007669"/>
    <property type="project" value="UniProtKB-KW"/>
</dbReference>
<dbReference type="SUPFAM" id="SSF52309">
    <property type="entry name" value="N-(deoxy)ribosyltransferase-like"/>
    <property type="match status" value="1"/>
</dbReference>
<comment type="caution">
    <text evidence="1">The sequence shown here is derived from an EMBL/GenBank/DDBJ whole genome shotgun (WGS) entry which is preliminary data.</text>
</comment>